<dbReference type="EMBL" id="METM01000007">
    <property type="protein sequence ID" value="OGB90598.1"/>
    <property type="molecule type" value="Genomic_DNA"/>
</dbReference>
<name>A0A1F4Q3S0_UNCSA</name>
<evidence type="ECO:0000313" key="3">
    <source>
        <dbReference type="Proteomes" id="UP000178724"/>
    </source>
</evidence>
<proteinExistence type="predicted"/>
<comment type="caution">
    <text evidence="2">The sequence shown here is derived from an EMBL/GenBank/DDBJ whole genome shotgun (WGS) entry which is preliminary data.</text>
</comment>
<dbReference type="InterPro" id="IPR007421">
    <property type="entry name" value="Schlafen_AlbA_2_dom"/>
</dbReference>
<dbReference type="Proteomes" id="UP000178724">
    <property type="component" value="Unassembled WGS sequence"/>
</dbReference>
<gene>
    <name evidence="2" type="ORF">A2625_03550</name>
</gene>
<evidence type="ECO:0000259" key="1">
    <source>
        <dbReference type="Pfam" id="PF04326"/>
    </source>
</evidence>
<dbReference type="Gene3D" id="3.30.950.30">
    <property type="entry name" value="Schlafen, AAA domain"/>
    <property type="match status" value="1"/>
</dbReference>
<dbReference type="Pfam" id="PF04326">
    <property type="entry name" value="SLFN_AlbA_2"/>
    <property type="match status" value="1"/>
</dbReference>
<feature type="domain" description="Schlafen AlbA-2" evidence="1">
    <location>
        <begin position="29"/>
        <end position="159"/>
    </location>
</feature>
<accession>A0A1F4Q3S0</accession>
<protein>
    <recommendedName>
        <fullName evidence="1">Schlafen AlbA-2 domain-containing protein</fullName>
    </recommendedName>
</protein>
<reference evidence="2 3" key="1">
    <citation type="journal article" date="2016" name="Nat. Commun.">
        <title>Thousands of microbial genomes shed light on interconnected biogeochemical processes in an aquifer system.</title>
        <authorList>
            <person name="Anantharaman K."/>
            <person name="Brown C.T."/>
            <person name="Hug L.A."/>
            <person name="Sharon I."/>
            <person name="Castelle C.J."/>
            <person name="Probst A.J."/>
            <person name="Thomas B.C."/>
            <person name="Singh A."/>
            <person name="Wilkins M.J."/>
            <person name="Karaoz U."/>
            <person name="Brodie E.L."/>
            <person name="Williams K.H."/>
            <person name="Hubbard S.S."/>
            <person name="Banfield J.F."/>
        </authorList>
    </citation>
    <scope>NUCLEOTIDE SEQUENCE [LARGE SCALE GENOMIC DNA]</scope>
</reference>
<dbReference type="InterPro" id="IPR038461">
    <property type="entry name" value="Schlafen_AlbA_2_dom_sf"/>
</dbReference>
<evidence type="ECO:0000313" key="2">
    <source>
        <dbReference type="EMBL" id="OGB90598.1"/>
    </source>
</evidence>
<organism evidence="2 3">
    <name type="scientific">candidate division WOR-1 bacterium RIFCSPHIGHO2_01_FULL_53_15</name>
    <dbReference type="NCBI Taxonomy" id="1802564"/>
    <lineage>
        <taxon>Bacteria</taxon>
        <taxon>Bacillati</taxon>
        <taxon>Saganbacteria</taxon>
    </lineage>
</organism>
<dbReference type="AlphaFoldDB" id="A0A1F4Q3S0"/>
<sequence length="346" mass="38796">MERAEELFYRLKDQGEKAIDEFILMRKSEELFLDFKRSADNGGGRVMHQNDRNNLAKAISGFGNSEGGIIIWGIECSRGIDNADIAKAKAPIQNIKRFVSWIEGAISGSTVPAHPKVQNCCVEINKSGSGYVITLVTKSEIAPHQCVYDKKYYIRSGANFDTTPHAVLAGMFGRRPQPIVYNMYTISPVKIESDSSAEKVIVFSVGFMIGNKGPAIARDLYLHVKMFLPGDNCEAAFEFSDSNFTAYNLFGVWASAMSKDNFRIAPEVIVQPLILHFRLKPPFSKELFIEEVLGCEGAPIRKIEFKQPAQNVERLYNEFIANSMSGKESEEFVKRILKIPKEEAEE</sequence>